<keyword evidence="8" id="KW-0333">Golgi apparatus</keyword>
<evidence type="ECO:0000256" key="11">
    <source>
        <dbReference type="ARBA" id="ARBA00059999"/>
    </source>
</evidence>
<evidence type="ECO:0000256" key="2">
    <source>
        <dbReference type="ARBA" id="ARBA00004555"/>
    </source>
</evidence>
<gene>
    <name evidence="16" type="primary">HOOK3</name>
</gene>
<feature type="region of interest" description="Disordered" evidence="14">
    <location>
        <begin position="641"/>
        <end position="677"/>
    </location>
</feature>
<feature type="coiled-coil region" evidence="13">
    <location>
        <begin position="171"/>
        <end position="430"/>
    </location>
</feature>
<dbReference type="PANTHER" id="PTHR18947">
    <property type="entry name" value="HOOK PROTEINS"/>
    <property type="match status" value="1"/>
</dbReference>
<keyword evidence="9 13" id="KW-0175">Coiled coil</keyword>
<evidence type="ECO:0000256" key="4">
    <source>
        <dbReference type="ARBA" id="ARBA00022448"/>
    </source>
</evidence>
<dbReference type="InterPro" id="IPR001715">
    <property type="entry name" value="CH_dom"/>
</dbReference>
<feature type="domain" description="Calponin-homology (CH)" evidence="15">
    <location>
        <begin position="10"/>
        <end position="126"/>
    </location>
</feature>
<dbReference type="Gene3D" id="1.10.418.10">
    <property type="entry name" value="Calponin-like domain"/>
    <property type="match status" value="1"/>
</dbReference>
<dbReference type="GO" id="GO:0015031">
    <property type="term" value="P:protein transport"/>
    <property type="evidence" value="ECO:0007669"/>
    <property type="project" value="UniProtKB-KW"/>
</dbReference>
<dbReference type="GeneTree" id="ENSGT00940000158075"/>
<comment type="subcellular location">
    <subcellularLocation>
        <location evidence="1">Cytoplasm</location>
        <location evidence="1">Cytoskeleton</location>
    </subcellularLocation>
    <subcellularLocation>
        <location evidence="2">Golgi apparatus</location>
    </subcellularLocation>
</comment>
<dbReference type="Pfam" id="PF05622">
    <property type="entry name" value="HOOK"/>
    <property type="match status" value="1"/>
</dbReference>
<reference evidence="16 17" key="1">
    <citation type="journal article" date="2009" name="Science">
        <title>Genome sequence, comparative analysis, and population genetics of the domestic horse.</title>
        <authorList>
            <consortium name="Broad Institute Genome Sequencing Platform"/>
            <consortium name="Broad Institute Whole Genome Assembly Team"/>
            <person name="Wade C.M."/>
            <person name="Giulotto E."/>
            <person name="Sigurdsson S."/>
            <person name="Zoli M."/>
            <person name="Gnerre S."/>
            <person name="Imsland F."/>
            <person name="Lear T.L."/>
            <person name="Adelson D.L."/>
            <person name="Bailey E."/>
            <person name="Bellone R.R."/>
            <person name="Bloecker H."/>
            <person name="Distl O."/>
            <person name="Edgar R.C."/>
            <person name="Garber M."/>
            <person name="Leeb T."/>
            <person name="Mauceli E."/>
            <person name="MacLeod J.N."/>
            <person name="Penedo M.C.T."/>
            <person name="Raison J.M."/>
            <person name="Sharpe T."/>
            <person name="Vogel J."/>
            <person name="Andersson L."/>
            <person name="Antczak D.F."/>
            <person name="Biagi T."/>
            <person name="Binns M.M."/>
            <person name="Chowdhary B.P."/>
            <person name="Coleman S.J."/>
            <person name="Della Valle G."/>
            <person name="Fryc S."/>
            <person name="Guerin G."/>
            <person name="Hasegawa T."/>
            <person name="Hill E.W."/>
            <person name="Jurka J."/>
            <person name="Kiialainen A."/>
            <person name="Lindgren G."/>
            <person name="Liu J."/>
            <person name="Magnani E."/>
            <person name="Mickelson J.R."/>
            <person name="Murray J."/>
            <person name="Nergadze S.G."/>
            <person name="Onofrio R."/>
            <person name="Pedroni S."/>
            <person name="Piras M.F."/>
            <person name="Raudsepp T."/>
            <person name="Rocchi M."/>
            <person name="Roeed K.H."/>
            <person name="Ryder O.A."/>
            <person name="Searle S."/>
            <person name="Skow L."/>
            <person name="Swinburne J.E."/>
            <person name="Syvaenen A.C."/>
            <person name="Tozaki T."/>
            <person name="Valberg S.J."/>
            <person name="Vaudin M."/>
            <person name="White J.R."/>
            <person name="Zody M.C."/>
            <person name="Lander E.S."/>
            <person name="Lindblad-Toh K."/>
        </authorList>
    </citation>
    <scope>NUCLEOTIDE SEQUENCE [LARGE SCALE GENOMIC DNA]</scope>
    <source>
        <strain evidence="16 17">Thoroughbred</strain>
    </source>
</reference>
<dbReference type="GO" id="GO:0008017">
    <property type="term" value="F:microtubule binding"/>
    <property type="evidence" value="ECO:0007669"/>
    <property type="project" value="InterPro"/>
</dbReference>
<keyword evidence="6" id="KW-0493">Microtubule</keyword>
<evidence type="ECO:0000256" key="13">
    <source>
        <dbReference type="SAM" id="Coils"/>
    </source>
</evidence>
<dbReference type="CDD" id="cd22226">
    <property type="entry name" value="HkD_Hook3"/>
    <property type="match status" value="1"/>
</dbReference>
<protein>
    <recommendedName>
        <fullName evidence="12">Protein Hook homolog 3</fullName>
    </recommendedName>
</protein>
<comment type="function">
    <text evidence="11">Acts as an adapter protein linking the dynein motor complex to various cargos and converts dynein from a non-processive to a highly processive motor in the presence of dynactin. Facilitates the interaction between dynein and dynactin and activates dynein processivity (the ability to move along a microtubule for a long distance without falling off the track). Predominantly recruits 2 dyneins, which increases both the force and speed of the microtubule motor. Component of the FTS/Hook/FHIP complex (FHF complex). The FHF complex may function to promote vesicle trafficking and/or fusion via the homotypic vesicular protein sorting complex (the HOPS complex). May regulate clearance of endocytosed receptors such as MSR1. Participates in defining the architecture and localization of the Golgi complex. FHF complex promotes the distribution of AP-4 complex to the perinuclear area of the cell.</text>
</comment>
<dbReference type="PROSITE" id="PS50021">
    <property type="entry name" value="CH"/>
    <property type="match status" value="1"/>
</dbReference>
<keyword evidence="4" id="KW-0813">Transport</keyword>
<dbReference type="Pfam" id="PF19047">
    <property type="entry name" value="HOOK_N"/>
    <property type="match status" value="1"/>
</dbReference>
<dbReference type="AlphaFoldDB" id="A0A9L0TC81"/>
<sequence length="677" mass="78459">MFSVESVERVELCESLLTWIQTFNVDASCQTVEDLTNGVVMAQVLQKIDPAYFDENWLNRIKTEVGDNWRLKISNLKKILKGILDYNHEILGQQINDFTLPDVNLIGEHSDAAELGRMLQLILGCAVNCEQKQEYIQAIMMMEESVQHVVMTAIQELMSKESPVSAGNDAYVDLDRQLKKTTEELNEALSAKEEIAQRCHELDMQVAALQEEKSSLLAENQILMERLNQSDSIEDPNSPAGRRHLQLQTQLEQLQEETFRLEAAKDDYRIRCEELEKEISELRQQNDELTTLADEAQSLKDEIDVLRHSSDKVSKLEGQVESYKKKLEDLGDLRRQVKLLEEKNTMYMQNTVSLEEELRKANAARSQLETYKRQVVELQNRLSEESKKADKLDFEYKRLKEKVDSLQKEKDRLRTERDSLKETIEELRCVQAQEGQLTTQGLMPLASQESSDSLAAEIVTPEIREKLIRLQHENKMLKLNQEGSDNEKIALLQSLLDDANLRKNELETENREKLHEANNELQKKRAIIEDLEPRFNNSSLKIEELQEALRKKEEEMKQMEERYKKYLEKAKSVIRTLDPKQNQGAAPEIQALKNQLQERDRLFHSLEKEYEKTKSQREMEEKYLVSAWYNMGMTLHKKAAEDRLASTGSGQSFLARQRQATSTRRSYPGHVQPATAR</sequence>
<evidence type="ECO:0000256" key="5">
    <source>
        <dbReference type="ARBA" id="ARBA00022490"/>
    </source>
</evidence>
<evidence type="ECO:0000313" key="17">
    <source>
        <dbReference type="Proteomes" id="UP000002281"/>
    </source>
</evidence>
<reference evidence="16" key="2">
    <citation type="submission" date="2025-08" db="UniProtKB">
        <authorList>
            <consortium name="Ensembl"/>
        </authorList>
    </citation>
    <scope>IDENTIFICATION</scope>
    <source>
        <strain evidence="16">Thoroughbred</strain>
    </source>
</reference>
<name>A0A9L0TC81_HORSE</name>
<dbReference type="SUPFAM" id="SSF116907">
    <property type="entry name" value="Hook domain"/>
    <property type="match status" value="1"/>
</dbReference>
<dbReference type="GO" id="GO:0030705">
    <property type="term" value="P:cytoskeleton-dependent intracellular transport"/>
    <property type="evidence" value="ECO:0007669"/>
    <property type="project" value="InterPro"/>
</dbReference>
<proteinExistence type="inferred from homology"/>
<evidence type="ECO:0000256" key="6">
    <source>
        <dbReference type="ARBA" id="ARBA00022701"/>
    </source>
</evidence>
<dbReference type="InterPro" id="IPR043936">
    <property type="entry name" value="HOOK_N"/>
</dbReference>
<reference evidence="16" key="3">
    <citation type="submission" date="2025-09" db="UniProtKB">
        <authorList>
            <consortium name="Ensembl"/>
        </authorList>
    </citation>
    <scope>IDENTIFICATION</scope>
    <source>
        <strain evidence="16">Thoroughbred</strain>
    </source>
</reference>
<evidence type="ECO:0000256" key="8">
    <source>
        <dbReference type="ARBA" id="ARBA00023034"/>
    </source>
</evidence>
<organism evidence="16 17">
    <name type="scientific">Equus caballus</name>
    <name type="common">Horse</name>
    <dbReference type="NCBI Taxonomy" id="9796"/>
    <lineage>
        <taxon>Eukaryota</taxon>
        <taxon>Metazoa</taxon>
        <taxon>Chordata</taxon>
        <taxon>Craniata</taxon>
        <taxon>Vertebrata</taxon>
        <taxon>Euteleostomi</taxon>
        <taxon>Mammalia</taxon>
        <taxon>Eutheria</taxon>
        <taxon>Laurasiatheria</taxon>
        <taxon>Perissodactyla</taxon>
        <taxon>Equidae</taxon>
        <taxon>Equus</taxon>
    </lineage>
</organism>
<keyword evidence="17" id="KW-1185">Reference proteome</keyword>
<evidence type="ECO:0000256" key="1">
    <source>
        <dbReference type="ARBA" id="ARBA00004245"/>
    </source>
</evidence>
<dbReference type="GO" id="GO:0005794">
    <property type="term" value="C:Golgi apparatus"/>
    <property type="evidence" value="ECO:0007669"/>
    <property type="project" value="UniProtKB-SubCell"/>
</dbReference>
<dbReference type="FunFam" id="1.10.418.10:FF:000215">
    <property type="entry name" value="Protein Hook homolog 3"/>
    <property type="match status" value="1"/>
</dbReference>
<dbReference type="PANTHER" id="PTHR18947:SF38">
    <property type="entry name" value="PROTEIN HOOK HOMOLOG 3"/>
    <property type="match status" value="1"/>
</dbReference>
<evidence type="ECO:0000256" key="12">
    <source>
        <dbReference type="ARBA" id="ARBA00069408"/>
    </source>
</evidence>
<evidence type="ECO:0000313" key="16">
    <source>
        <dbReference type="Ensembl" id="ENSECAP00000083911.1"/>
    </source>
</evidence>
<evidence type="ECO:0000256" key="7">
    <source>
        <dbReference type="ARBA" id="ARBA00022927"/>
    </source>
</evidence>
<dbReference type="Proteomes" id="UP000002281">
    <property type="component" value="Chromosome 27"/>
</dbReference>
<evidence type="ECO:0000256" key="14">
    <source>
        <dbReference type="SAM" id="MobiDB-lite"/>
    </source>
</evidence>
<evidence type="ECO:0000259" key="15">
    <source>
        <dbReference type="PROSITE" id="PS50021"/>
    </source>
</evidence>
<keyword evidence="5" id="KW-0963">Cytoplasm</keyword>
<evidence type="ECO:0000256" key="3">
    <source>
        <dbReference type="ARBA" id="ARBA00006946"/>
    </source>
</evidence>
<evidence type="ECO:0000256" key="10">
    <source>
        <dbReference type="ARBA" id="ARBA00023212"/>
    </source>
</evidence>
<dbReference type="InterPro" id="IPR008636">
    <property type="entry name" value="Hook_C"/>
</dbReference>
<keyword evidence="7" id="KW-0653">Protein transport</keyword>
<dbReference type="GO" id="GO:0005874">
    <property type="term" value="C:microtubule"/>
    <property type="evidence" value="ECO:0007669"/>
    <property type="project" value="UniProtKB-KW"/>
</dbReference>
<keyword evidence="10" id="KW-0206">Cytoskeleton</keyword>
<accession>A0A9L0TC81</accession>
<evidence type="ECO:0000256" key="9">
    <source>
        <dbReference type="ARBA" id="ARBA00023054"/>
    </source>
</evidence>
<dbReference type="GO" id="GO:0031122">
    <property type="term" value="P:cytoplasmic microtubule organization"/>
    <property type="evidence" value="ECO:0007669"/>
    <property type="project" value="InterPro"/>
</dbReference>
<dbReference type="Ensembl" id="ENSECAT00000097290.1">
    <property type="protein sequence ID" value="ENSECAP00000083911.1"/>
    <property type="gene ID" value="ENSECAG00000020276.4"/>
</dbReference>
<comment type="similarity">
    <text evidence="3">Belongs to the hook family.</text>
</comment>
<feature type="coiled-coil region" evidence="13">
    <location>
        <begin position="489"/>
        <end position="609"/>
    </location>
</feature>
<dbReference type="InterPro" id="IPR036872">
    <property type="entry name" value="CH_dom_sf"/>
</dbReference>
<feature type="compositionally biased region" description="Polar residues" evidence="14">
    <location>
        <begin position="646"/>
        <end position="665"/>
    </location>
</feature>